<dbReference type="PANTHER" id="PTHR11845:SF13">
    <property type="entry name" value="5'-DEOXYNUCLEOTIDASE HDDC2"/>
    <property type="match status" value="1"/>
</dbReference>
<dbReference type="Gene3D" id="1.10.3210.10">
    <property type="entry name" value="Hypothetical protein af1432"/>
    <property type="match status" value="1"/>
</dbReference>
<dbReference type="SUPFAM" id="SSF109604">
    <property type="entry name" value="HD-domain/PDEase-like"/>
    <property type="match status" value="1"/>
</dbReference>
<proteinExistence type="predicted"/>
<dbReference type="PANTHER" id="PTHR11845">
    <property type="entry name" value="5'-DEOXYNUCLEOTIDASE HDDC2"/>
    <property type="match status" value="1"/>
</dbReference>
<dbReference type="RefSeq" id="WP_262565460.1">
    <property type="nucleotide sequence ID" value="NZ_JAPFCC010000001.1"/>
</dbReference>
<evidence type="ECO:0000313" key="4">
    <source>
        <dbReference type="EMBL" id="MCW7555706.1"/>
    </source>
</evidence>
<keyword evidence="1" id="KW-0479">Metal-binding</keyword>
<dbReference type="InterPro" id="IPR039356">
    <property type="entry name" value="YfbR/HDDC2"/>
</dbReference>
<accession>A0ABT3N257</accession>
<feature type="domain" description="HD" evidence="3">
    <location>
        <begin position="16"/>
        <end position="179"/>
    </location>
</feature>
<evidence type="ECO:0000256" key="1">
    <source>
        <dbReference type="ARBA" id="ARBA00022723"/>
    </source>
</evidence>
<dbReference type="Proteomes" id="UP001209854">
    <property type="component" value="Unassembled WGS sequence"/>
</dbReference>
<evidence type="ECO:0000313" key="5">
    <source>
        <dbReference type="Proteomes" id="UP001209854"/>
    </source>
</evidence>
<dbReference type="Pfam" id="PF13023">
    <property type="entry name" value="HD_3"/>
    <property type="match status" value="1"/>
</dbReference>
<keyword evidence="2" id="KW-0378">Hydrolase</keyword>
<protein>
    <submittedName>
        <fullName evidence="4">HD domain-containing protein</fullName>
    </submittedName>
</protein>
<organism evidence="4 5">
    <name type="scientific">Endozoicomonas gorgoniicola</name>
    <dbReference type="NCBI Taxonomy" id="1234144"/>
    <lineage>
        <taxon>Bacteria</taxon>
        <taxon>Pseudomonadati</taxon>
        <taxon>Pseudomonadota</taxon>
        <taxon>Gammaproteobacteria</taxon>
        <taxon>Oceanospirillales</taxon>
        <taxon>Endozoicomonadaceae</taxon>
        <taxon>Endozoicomonas</taxon>
    </lineage>
</organism>
<dbReference type="EMBL" id="JAPFCC010000001">
    <property type="protein sequence ID" value="MCW7555706.1"/>
    <property type="molecule type" value="Genomic_DNA"/>
</dbReference>
<evidence type="ECO:0000256" key="2">
    <source>
        <dbReference type="ARBA" id="ARBA00022801"/>
    </source>
</evidence>
<dbReference type="InterPro" id="IPR006674">
    <property type="entry name" value="HD_domain"/>
</dbReference>
<gene>
    <name evidence="4" type="ORF">NX722_24375</name>
</gene>
<keyword evidence="5" id="KW-1185">Reference proteome</keyword>
<evidence type="ECO:0000259" key="3">
    <source>
        <dbReference type="Pfam" id="PF13023"/>
    </source>
</evidence>
<sequence>MSADNLKQQIEFIKELDKLKSVYRQTMVKSENSRQENSAEHSWHIAMMATLLMDYAHKPVDIHRVVTMLLIHDIVEIDAGDAFVFDAEQVAGQEDKEIKAAERLFGLLPDCQRDYIMELWQEFEALETDDARFAKGIDCMQPLLLNMDNNGGSWAKHSISRAQVLRRNQYLETLAPELWEYALSQIDLAVEKGWLKP</sequence>
<comment type="caution">
    <text evidence="4">The sequence shown here is derived from an EMBL/GenBank/DDBJ whole genome shotgun (WGS) entry which is preliminary data.</text>
</comment>
<reference evidence="4 5" key="1">
    <citation type="submission" date="2022-10" db="EMBL/GenBank/DDBJ databases">
        <title>High-quality genome sequences of two octocoral-associated bacteria, Endozoicomonas euniceicola EF212 and Endozoicomonas gorgoniicola PS125.</title>
        <authorList>
            <person name="Chiou Y.-J."/>
            <person name="Chen Y.-H."/>
        </authorList>
    </citation>
    <scope>NUCLEOTIDE SEQUENCE [LARGE SCALE GENOMIC DNA]</scope>
    <source>
        <strain evidence="4 5">PS125</strain>
    </source>
</reference>
<name>A0ABT3N257_9GAMM</name>